<evidence type="ECO:0000256" key="7">
    <source>
        <dbReference type="ARBA" id="ARBA00022475"/>
    </source>
</evidence>
<dbReference type="EC" id="7.2.4.2" evidence="16"/>
<protein>
    <recommendedName>
        <fullName evidence="16">Probable oxaloacetate decarboxylase gamma chain</fullName>
        <ecNumber evidence="16">7.2.4.2</ecNumber>
    </recommendedName>
</protein>
<evidence type="ECO:0000256" key="1">
    <source>
        <dbReference type="ARBA" id="ARBA00001959"/>
    </source>
</evidence>
<evidence type="ECO:0000256" key="6">
    <source>
        <dbReference type="ARBA" id="ARBA00022448"/>
    </source>
</evidence>
<sequence>MQTSQLLLEGVEIMLFGMGSVFVFLVLLIYCIRLMSFLTARFVSEPAATPAPIRAASAVDADADTLAAIKAAIHLHRARRA</sequence>
<feature type="transmembrane region" description="Helical" evidence="16 17">
    <location>
        <begin position="13"/>
        <end position="32"/>
    </location>
</feature>
<evidence type="ECO:0000313" key="19">
    <source>
        <dbReference type="Proteomes" id="UP000611945"/>
    </source>
</evidence>
<keyword evidence="19" id="KW-1185">Reference proteome</keyword>
<keyword evidence="13 16" id="KW-0472">Membrane</keyword>
<evidence type="ECO:0000256" key="10">
    <source>
        <dbReference type="ARBA" id="ARBA00022989"/>
    </source>
</evidence>
<evidence type="ECO:0000256" key="8">
    <source>
        <dbReference type="ARBA" id="ARBA00022692"/>
    </source>
</evidence>
<evidence type="ECO:0000256" key="2">
    <source>
        <dbReference type="ARBA" id="ARBA00003002"/>
    </source>
</evidence>
<keyword evidence="11 16" id="KW-0915">Sodium</keyword>
<comment type="function">
    <text evidence="2 16 17">Catalyzes the decarboxylation of oxaloacetate coupled to Na(+) translocation.</text>
</comment>
<evidence type="ECO:0000256" key="13">
    <source>
        <dbReference type="ARBA" id="ARBA00023136"/>
    </source>
</evidence>
<comment type="subcellular location">
    <subcellularLocation>
        <location evidence="3 16 17">Cell membrane</location>
        <topology evidence="3 16 17">Single-pass membrane protein</topology>
    </subcellularLocation>
</comment>
<comment type="cofactor">
    <cofactor evidence="1 16 17">
        <name>Na(+)</name>
        <dbReference type="ChEBI" id="CHEBI:29101"/>
    </cofactor>
</comment>
<accession>A0ABR8TSX6</accession>
<evidence type="ECO:0000256" key="14">
    <source>
        <dbReference type="ARBA" id="ARBA00023201"/>
    </source>
</evidence>
<comment type="caution">
    <text evidence="18">The sequence shown here is derived from an EMBL/GenBank/DDBJ whole genome shotgun (WGS) entry which is preliminary data.</text>
</comment>
<dbReference type="EMBL" id="JACSQG010000013">
    <property type="protein sequence ID" value="MBD7978877.1"/>
    <property type="molecule type" value="Genomic_DNA"/>
</dbReference>
<keyword evidence="12 16" id="KW-0406">Ion transport</keyword>
<evidence type="ECO:0000313" key="18">
    <source>
        <dbReference type="EMBL" id="MBD7978877.1"/>
    </source>
</evidence>
<evidence type="ECO:0000256" key="3">
    <source>
        <dbReference type="ARBA" id="ARBA00004162"/>
    </source>
</evidence>
<evidence type="ECO:0000256" key="9">
    <source>
        <dbReference type="ARBA" id="ARBA00022967"/>
    </source>
</evidence>
<proteinExistence type="inferred from homology"/>
<keyword evidence="14 16" id="KW-0739">Sodium transport</keyword>
<dbReference type="Pfam" id="PF04277">
    <property type="entry name" value="OAD_gamma"/>
    <property type="match status" value="1"/>
</dbReference>
<keyword evidence="9 16" id="KW-1278">Translocase</keyword>
<keyword evidence="8 16" id="KW-0812">Transmembrane</keyword>
<evidence type="ECO:0000256" key="16">
    <source>
        <dbReference type="HAMAP-Rule" id="MF_00404"/>
    </source>
</evidence>
<dbReference type="InterPro" id="IPR023424">
    <property type="entry name" value="OadG"/>
</dbReference>
<dbReference type="RefSeq" id="WP_251837665.1">
    <property type="nucleotide sequence ID" value="NZ_JACSQG010000013.1"/>
</dbReference>
<evidence type="ECO:0000256" key="4">
    <source>
        <dbReference type="ARBA" id="ARBA00005844"/>
    </source>
</evidence>
<evidence type="ECO:0000256" key="17">
    <source>
        <dbReference type="RuleBase" id="RU004278"/>
    </source>
</evidence>
<comment type="catalytic activity">
    <reaction evidence="15 16 17">
        <text>oxaloacetate + 2 Na(+)(in) + H(+) = pyruvate + 2 Na(+)(out) + CO2</text>
        <dbReference type="Rhea" id="RHEA:57724"/>
        <dbReference type="ChEBI" id="CHEBI:15361"/>
        <dbReference type="ChEBI" id="CHEBI:15378"/>
        <dbReference type="ChEBI" id="CHEBI:16452"/>
        <dbReference type="ChEBI" id="CHEBI:16526"/>
        <dbReference type="ChEBI" id="CHEBI:29101"/>
        <dbReference type="EC" id="7.2.4.2"/>
    </reaction>
</comment>
<organism evidence="18 19">
    <name type="scientific">Serpens gallinarum</name>
    <dbReference type="NCBI Taxonomy" id="2763075"/>
    <lineage>
        <taxon>Bacteria</taxon>
        <taxon>Pseudomonadati</taxon>
        <taxon>Pseudomonadota</taxon>
        <taxon>Gammaproteobacteria</taxon>
        <taxon>Pseudomonadales</taxon>
        <taxon>Pseudomonadaceae</taxon>
        <taxon>Pseudomonas</taxon>
    </lineage>
</organism>
<dbReference type="HAMAP" id="MF_00404">
    <property type="entry name" value="OadG"/>
    <property type="match status" value="1"/>
</dbReference>
<name>A0ABR8TSX6_9PSED</name>
<dbReference type="Proteomes" id="UP000611945">
    <property type="component" value="Unassembled WGS sequence"/>
</dbReference>
<evidence type="ECO:0000256" key="5">
    <source>
        <dbReference type="ARBA" id="ARBA00011869"/>
    </source>
</evidence>
<evidence type="ECO:0000256" key="12">
    <source>
        <dbReference type="ARBA" id="ARBA00023065"/>
    </source>
</evidence>
<evidence type="ECO:0000256" key="15">
    <source>
        <dbReference type="ARBA" id="ARBA00048176"/>
    </source>
</evidence>
<comment type="subunit">
    <text evidence="5 16">Heterotrimer of an alpha, a beta and a gamma subunit.</text>
</comment>
<gene>
    <name evidence="16" type="primary">oadG</name>
    <name evidence="18" type="ORF">H9642_16970</name>
</gene>
<evidence type="ECO:0000256" key="11">
    <source>
        <dbReference type="ARBA" id="ARBA00023053"/>
    </source>
</evidence>
<reference evidence="18 19" key="1">
    <citation type="submission" date="2020-08" db="EMBL/GenBank/DDBJ databases">
        <title>A Genomic Blueprint of the Chicken Gut Microbiome.</title>
        <authorList>
            <person name="Gilroy R."/>
            <person name="Ravi A."/>
            <person name="Getino M."/>
            <person name="Pursley I."/>
            <person name="Horton D.L."/>
            <person name="Alikhan N.-F."/>
            <person name="Baker D."/>
            <person name="Gharbi K."/>
            <person name="Hall N."/>
            <person name="Watson M."/>
            <person name="Adriaenssens E.M."/>
            <person name="Foster-Nyarko E."/>
            <person name="Jarju S."/>
            <person name="Secka A."/>
            <person name="Antonio M."/>
            <person name="Oren A."/>
            <person name="Chaudhuri R."/>
            <person name="La Ragione R.M."/>
            <person name="Hildebrand F."/>
            <person name="Pallen M.J."/>
        </authorList>
    </citation>
    <scope>NUCLEOTIDE SEQUENCE [LARGE SCALE GENOMIC DNA]</scope>
    <source>
        <strain evidence="18 19">Sa2CUA2</strain>
    </source>
</reference>
<keyword evidence="10 16" id="KW-1133">Transmembrane helix</keyword>
<keyword evidence="6 16" id="KW-0813">Transport</keyword>
<dbReference type="InterPro" id="IPR005899">
    <property type="entry name" value="Na_pump_deCOase"/>
</dbReference>
<dbReference type="NCBIfam" id="TIGR01195">
    <property type="entry name" value="oadG_fam"/>
    <property type="match status" value="1"/>
</dbReference>
<comment type="similarity">
    <text evidence="4 16 17">Belongs to the OadG family.</text>
</comment>
<keyword evidence="7 16" id="KW-1003">Cell membrane</keyword>